<dbReference type="SUPFAM" id="SSF89946">
    <property type="entry name" value="Hypothetical protein VC0424"/>
    <property type="match status" value="1"/>
</dbReference>
<dbReference type="InterPro" id="IPR036701">
    <property type="entry name" value="RraB-like_sf"/>
</dbReference>
<dbReference type="Gene3D" id="3.30.70.970">
    <property type="entry name" value="RraB-like"/>
    <property type="match status" value="1"/>
</dbReference>
<feature type="domain" description="Regulator of ribonuclease activity B" evidence="1">
    <location>
        <begin position="10"/>
        <end position="105"/>
    </location>
</feature>
<dbReference type="EMBL" id="MVKX01000001">
    <property type="protein sequence ID" value="OOV85236.1"/>
    <property type="molecule type" value="Genomic_DNA"/>
</dbReference>
<dbReference type="InterPro" id="IPR009671">
    <property type="entry name" value="RraB_dom"/>
</dbReference>
<reference evidence="2 3" key="1">
    <citation type="submission" date="2017-02" db="EMBL/GenBank/DDBJ databases">
        <title>Acinetobacter sp. ANC 4945, whole genome shotgun sequencing project.</title>
        <authorList>
            <person name="Radolfova-Krizova L."/>
            <person name="Al Atrouni A."/>
            <person name="Nemec A."/>
        </authorList>
    </citation>
    <scope>NUCLEOTIDE SEQUENCE [LARGE SCALE GENOMIC DNA]</scope>
    <source>
        <strain evidence="2 3">ANC 4945</strain>
    </source>
</reference>
<evidence type="ECO:0000259" key="1">
    <source>
        <dbReference type="Pfam" id="PF06877"/>
    </source>
</evidence>
<evidence type="ECO:0000313" key="3">
    <source>
        <dbReference type="Proteomes" id="UP000191160"/>
    </source>
</evidence>
<dbReference type="Proteomes" id="UP000191160">
    <property type="component" value="Unassembled WGS sequence"/>
</dbReference>
<proteinExistence type="predicted"/>
<dbReference type="Pfam" id="PF06877">
    <property type="entry name" value="RraB"/>
    <property type="match status" value="1"/>
</dbReference>
<name>A0A1T1H5Y5_9GAMM</name>
<evidence type="ECO:0000313" key="2">
    <source>
        <dbReference type="EMBL" id="OOV85236.1"/>
    </source>
</evidence>
<accession>A0A1T1H5Y5</accession>
<sequence length="107" mass="12193">MQNEIDEASTLNTLNRMSNAGLDLTQPRLFDFQLWLPNQGAAIQISQEVFNMGFKASIYQDDEDRSWTCECSKVIIPSFENVIEIERKLHFLAQSYDGYSDGFGTMG</sequence>
<organism evidence="2 3">
    <name type="scientific">Acinetobacter amyesii</name>
    <dbReference type="NCBI Taxonomy" id="2942470"/>
    <lineage>
        <taxon>Bacteria</taxon>
        <taxon>Pseudomonadati</taxon>
        <taxon>Pseudomonadota</taxon>
        <taxon>Gammaproteobacteria</taxon>
        <taxon>Moraxellales</taxon>
        <taxon>Moraxellaceae</taxon>
        <taxon>Acinetobacter</taxon>
    </lineage>
</organism>
<gene>
    <name evidence="2" type="ORF">B1202_00875</name>
</gene>
<dbReference type="RefSeq" id="WP_078188644.1">
    <property type="nucleotide sequence ID" value="NZ_JAMCOZ010000010.1"/>
</dbReference>
<keyword evidence="3" id="KW-1185">Reference proteome</keyword>
<protein>
    <recommendedName>
        <fullName evidence="1">Regulator of ribonuclease activity B domain-containing protein</fullName>
    </recommendedName>
</protein>
<comment type="caution">
    <text evidence="2">The sequence shown here is derived from an EMBL/GenBank/DDBJ whole genome shotgun (WGS) entry which is preliminary data.</text>
</comment>
<dbReference type="AlphaFoldDB" id="A0A1T1H5Y5"/>